<evidence type="ECO:0000256" key="7">
    <source>
        <dbReference type="PROSITE-ProRule" id="PRU01360"/>
    </source>
</evidence>
<dbReference type="PROSITE" id="PS52016">
    <property type="entry name" value="TONB_DEPENDENT_REC_3"/>
    <property type="match status" value="1"/>
</dbReference>
<gene>
    <name evidence="10" type="ORF">EGT74_11960</name>
</gene>
<evidence type="ECO:0000256" key="5">
    <source>
        <dbReference type="ARBA" id="ARBA00023136"/>
    </source>
</evidence>
<sequence length="1095" mass="120640">MQLNRHVQAPAIPGLQPTKSLFLRTKIVRMMRLTVLLMIAGCLRVSAAAHAQSVSASLKNAPLEEVFATVKQQTGFLFFYDRDMLTATRPVTIQARNLALQAFLAEVFSNQPLDYTIKDKTIFLKRKPAPVETPQQRQPLTGFVKDKDGQLLIGVSVKVKGADKGVVTDANGKFVLNGAGPGSVLIFTYIGYEPQETFIGNFGPITIFLKPAINALDEAVIIGYGSTIRRKNTGSISTVQSKDIADQPVLDPLAALQGRVPGLMITSSNGLPGSSYNVMLRGRNSIDGKNDPLYIVDGVPFVSEPLNQFTSANGNQSPLASINPDDIDRIDILKDADATAIYGSRGANGVVLITTKRGKAGSTRFNFNVLSGASKVSNMLDMLGTGEYIKMRKEAFANEGKTPDENTAPDLTKWSQEANTDWQKMMIGNTANFTNVSGSVSGGTEKTSFMLSGTYDQQTSVMPNSLPFRRVGSHLSFDHTGLDGKFQVTASVNYSTIRDKSIPTDITSYYNLAPNYPLYDATGKYYWFGTNILNPLAIMHRTSDTRTNSLIANSTVRYTILPGLNVKVNLGYTKTDMKQVQTYPSISQNPLSSTGSFSYFGNGDVASWIIEPQVDYTRRIGKGELQLLAGATWQEDVRQGYRINAENFPSDAVLEDIRSAGKLTPIFPSVYSFYRYTSGFGRITYNWDEKYIVNASFRRDGSTRFGPDNRFGNFGAVGAAWVFSNEGFLENNAVLSFGKLRGSAGVTGNDRISDYRYLESWTSSSFPYDGQPGTVPSRLPNSGYRWEENKKLEVGLELGFFANRLLFNTNFYRNVSGNQLVPFLLSSQVGFTSITANFPAKVLNTGWEFDITSVNVRKKHFEWKTMLNLSVNKNELMEYPGIETSTYKDIYVVGKSLSIVKGYIFDGIDPETGVAKVLRPSGGATPQENIDYGILGKTMPDYFGGLQNTVSYKGLELDVLFQFVKQEGQLLNYGYSSLAYGVMYNKDVSALGRWQQKGDQVSIPKAATTPGNSMYDYYRLSSAVWGDASFIRLKNLALRYNLSKLLQKYKVNNLSVVVSGQNLLTITNYDGFDPETKGLAMPPMKTITAGLKLTL</sequence>
<evidence type="ECO:0000313" key="10">
    <source>
        <dbReference type="EMBL" id="RPE14183.1"/>
    </source>
</evidence>
<keyword evidence="11" id="KW-1185">Reference proteome</keyword>
<dbReference type="InterPro" id="IPR011662">
    <property type="entry name" value="Secretin/TonB_short_N"/>
</dbReference>
<organism evidence="10 11">
    <name type="scientific">Chitinophaga lutea</name>
    <dbReference type="NCBI Taxonomy" id="2488634"/>
    <lineage>
        <taxon>Bacteria</taxon>
        <taxon>Pseudomonadati</taxon>
        <taxon>Bacteroidota</taxon>
        <taxon>Chitinophagia</taxon>
        <taxon>Chitinophagales</taxon>
        <taxon>Chitinophagaceae</taxon>
        <taxon>Chitinophaga</taxon>
    </lineage>
</organism>
<dbReference type="Gene3D" id="2.170.130.10">
    <property type="entry name" value="TonB-dependent receptor, plug domain"/>
    <property type="match status" value="1"/>
</dbReference>
<feature type="domain" description="TonB-dependent receptor plug" evidence="9">
    <location>
        <begin position="230"/>
        <end position="350"/>
    </location>
</feature>
<keyword evidence="5 7" id="KW-0472">Membrane</keyword>
<dbReference type="GO" id="GO:0009279">
    <property type="term" value="C:cell outer membrane"/>
    <property type="evidence" value="ECO:0007669"/>
    <property type="project" value="UniProtKB-SubCell"/>
</dbReference>
<dbReference type="NCBIfam" id="TIGR04057">
    <property type="entry name" value="SusC_RagA_signa"/>
    <property type="match status" value="1"/>
</dbReference>
<dbReference type="NCBIfam" id="TIGR04056">
    <property type="entry name" value="OMP_RagA_SusC"/>
    <property type="match status" value="1"/>
</dbReference>
<dbReference type="InterPro" id="IPR023997">
    <property type="entry name" value="TonB-dep_OMP_SusC/RagA_CS"/>
</dbReference>
<comment type="subcellular location">
    <subcellularLocation>
        <location evidence="1 7">Cell outer membrane</location>
        <topology evidence="1 7">Multi-pass membrane protein</topology>
    </subcellularLocation>
</comment>
<keyword evidence="6 7" id="KW-0998">Cell outer membrane</keyword>
<keyword evidence="4 7" id="KW-0812">Transmembrane</keyword>
<dbReference type="SUPFAM" id="SSF49464">
    <property type="entry name" value="Carboxypeptidase regulatory domain-like"/>
    <property type="match status" value="1"/>
</dbReference>
<dbReference type="AlphaFoldDB" id="A0A3N4PZE8"/>
<dbReference type="InterPro" id="IPR037066">
    <property type="entry name" value="Plug_dom_sf"/>
</dbReference>
<evidence type="ECO:0000256" key="4">
    <source>
        <dbReference type="ARBA" id="ARBA00022692"/>
    </source>
</evidence>
<feature type="domain" description="Secretin/TonB short N-terminal" evidence="8">
    <location>
        <begin position="77"/>
        <end position="127"/>
    </location>
</feature>
<keyword evidence="2 7" id="KW-0813">Transport</keyword>
<protein>
    <submittedName>
        <fullName evidence="10">SusC/RagA family TonB-linked outer membrane protein</fullName>
    </submittedName>
</protein>
<dbReference type="EMBL" id="RPDH01000001">
    <property type="protein sequence ID" value="RPE14183.1"/>
    <property type="molecule type" value="Genomic_DNA"/>
</dbReference>
<evidence type="ECO:0000256" key="3">
    <source>
        <dbReference type="ARBA" id="ARBA00022452"/>
    </source>
</evidence>
<dbReference type="InterPro" id="IPR023996">
    <property type="entry name" value="TonB-dep_OMP_SusC/RagA"/>
</dbReference>
<evidence type="ECO:0000256" key="6">
    <source>
        <dbReference type="ARBA" id="ARBA00023237"/>
    </source>
</evidence>
<accession>A0A3N4PZE8</accession>
<name>A0A3N4PZE8_9BACT</name>
<dbReference type="SUPFAM" id="SSF56935">
    <property type="entry name" value="Porins"/>
    <property type="match status" value="1"/>
</dbReference>
<dbReference type="InterPro" id="IPR039426">
    <property type="entry name" value="TonB-dep_rcpt-like"/>
</dbReference>
<evidence type="ECO:0000256" key="2">
    <source>
        <dbReference type="ARBA" id="ARBA00022448"/>
    </source>
</evidence>
<dbReference type="Gene3D" id="2.40.170.20">
    <property type="entry name" value="TonB-dependent receptor, beta-barrel domain"/>
    <property type="match status" value="1"/>
</dbReference>
<dbReference type="InterPro" id="IPR008969">
    <property type="entry name" value="CarboxyPept-like_regulatory"/>
</dbReference>
<dbReference type="Gene3D" id="2.60.40.1120">
    <property type="entry name" value="Carboxypeptidase-like, regulatory domain"/>
    <property type="match status" value="1"/>
</dbReference>
<evidence type="ECO:0000259" key="8">
    <source>
        <dbReference type="Pfam" id="PF07660"/>
    </source>
</evidence>
<evidence type="ECO:0000256" key="1">
    <source>
        <dbReference type="ARBA" id="ARBA00004571"/>
    </source>
</evidence>
<evidence type="ECO:0000313" key="11">
    <source>
        <dbReference type="Proteomes" id="UP000278351"/>
    </source>
</evidence>
<dbReference type="Pfam" id="PF07715">
    <property type="entry name" value="Plug"/>
    <property type="match status" value="1"/>
</dbReference>
<dbReference type="Proteomes" id="UP000278351">
    <property type="component" value="Unassembled WGS sequence"/>
</dbReference>
<dbReference type="InterPro" id="IPR036942">
    <property type="entry name" value="Beta-barrel_TonB_sf"/>
</dbReference>
<comment type="caution">
    <text evidence="10">The sequence shown here is derived from an EMBL/GenBank/DDBJ whole genome shotgun (WGS) entry which is preliminary data.</text>
</comment>
<dbReference type="InterPro" id="IPR012910">
    <property type="entry name" value="Plug_dom"/>
</dbReference>
<comment type="similarity">
    <text evidence="7">Belongs to the TonB-dependent receptor family.</text>
</comment>
<evidence type="ECO:0000259" key="9">
    <source>
        <dbReference type="Pfam" id="PF07715"/>
    </source>
</evidence>
<dbReference type="Pfam" id="PF07660">
    <property type="entry name" value="STN"/>
    <property type="match status" value="1"/>
</dbReference>
<dbReference type="Pfam" id="PF13715">
    <property type="entry name" value="CarbopepD_reg_2"/>
    <property type="match status" value="1"/>
</dbReference>
<keyword evidence="3 7" id="KW-1134">Transmembrane beta strand</keyword>
<proteinExistence type="inferred from homology"/>
<reference evidence="10 11" key="1">
    <citation type="submission" date="2018-11" db="EMBL/GenBank/DDBJ databases">
        <title>Chitinophaga lutea sp.nov., isolate from arsenic contaminated soil.</title>
        <authorList>
            <person name="Zong Y."/>
        </authorList>
    </citation>
    <scope>NUCLEOTIDE SEQUENCE [LARGE SCALE GENOMIC DNA]</scope>
    <source>
        <strain evidence="10 11">ZY74</strain>
    </source>
</reference>